<dbReference type="Proteomes" id="UP000236738">
    <property type="component" value="Unassembled WGS sequence"/>
</dbReference>
<dbReference type="EMBL" id="FNUS01000005">
    <property type="protein sequence ID" value="SEG42064.1"/>
    <property type="molecule type" value="Genomic_DNA"/>
</dbReference>
<keyword evidence="3" id="KW-1185">Reference proteome</keyword>
<dbReference type="InterPro" id="IPR031345">
    <property type="entry name" value="T9SS_Plug_N"/>
</dbReference>
<dbReference type="Pfam" id="PF17116">
    <property type="entry name" value="T9SS_plug_1st"/>
    <property type="match status" value="1"/>
</dbReference>
<evidence type="ECO:0000313" key="2">
    <source>
        <dbReference type="EMBL" id="SEG42064.1"/>
    </source>
</evidence>
<sequence length="416" mass="48499">MTHHHINFPYLRFMKFLQIILFFFAALFFSQDIHSIQLFNPKTNDETPVIGFNDQLILKFDDLSNSSQVYRYTFKHFDRNWEDDNLFFTEFATGSLNGLIDQFQYSFNTTQAYTNYTLTFPNDKIRPKISGNFELVVYKDSPSNPLFTKRFCVVENGVNLALNITRFQDLSNPKLNQRVEVQAISNGADLSSNLNSISLNVIQNNNWENGVFNQKPSSSLGSKVLFQQLNLAFAGNNEFYYFDNKVINQAFDMVSGTDFIDGKNQTYLYPVWAYPLNYQNQGDVNGAFYFRRSDLGTERDADKEADYSWVYFNLESDKIDKEIYVLGQFNDYVADKNSQMFYDAEHKRYTAKIYLKQGFYNYILATKDASGVLNLGEINGNFWQTENLYQAFLYYKPFGRNYDGLIGYGETRRAVR</sequence>
<reference evidence="3" key="1">
    <citation type="submission" date="2016-10" db="EMBL/GenBank/DDBJ databases">
        <authorList>
            <person name="Varghese N."/>
            <person name="Submissions S."/>
        </authorList>
    </citation>
    <scope>NUCLEOTIDE SEQUENCE [LARGE SCALE GENOMIC DNA]</scope>
    <source>
        <strain evidence="3">DSM 21580</strain>
    </source>
</reference>
<evidence type="ECO:0000259" key="1">
    <source>
        <dbReference type="Pfam" id="PF17116"/>
    </source>
</evidence>
<evidence type="ECO:0000313" key="3">
    <source>
        <dbReference type="Proteomes" id="UP000236738"/>
    </source>
</evidence>
<gene>
    <name evidence="2" type="ORF">SAMN05421847_2295</name>
</gene>
<name>A0A1H6A1F2_9FLAO</name>
<accession>A0A1H6A1F2</accession>
<feature type="domain" description="Type 9 secretion system plug protein N-terminal" evidence="1">
    <location>
        <begin position="33"/>
        <end position="155"/>
    </location>
</feature>
<dbReference type="AlphaFoldDB" id="A0A1H6A1F2"/>
<organism evidence="2 3">
    <name type="scientific">Halpernia humi</name>
    <dbReference type="NCBI Taxonomy" id="493375"/>
    <lineage>
        <taxon>Bacteria</taxon>
        <taxon>Pseudomonadati</taxon>
        <taxon>Bacteroidota</taxon>
        <taxon>Flavobacteriia</taxon>
        <taxon>Flavobacteriales</taxon>
        <taxon>Weeksellaceae</taxon>
        <taxon>Chryseobacterium group</taxon>
        <taxon>Halpernia</taxon>
    </lineage>
</organism>
<protein>
    <recommendedName>
        <fullName evidence="1">Type 9 secretion system plug protein N-terminal domain-containing protein</fullName>
    </recommendedName>
</protein>
<proteinExistence type="predicted"/>